<dbReference type="AlphaFoldDB" id="A0ABD1PIE5"/>
<gene>
    <name evidence="3" type="ORF">Fot_53337</name>
</gene>
<dbReference type="Pfam" id="PF05641">
    <property type="entry name" value="Agenet"/>
    <property type="match status" value="1"/>
</dbReference>
<reference evidence="4" key="1">
    <citation type="submission" date="2024-07" db="EMBL/GenBank/DDBJ databases">
        <title>Two chromosome-level genome assemblies of Korean endemic species Abeliophyllum distichum and Forsythia ovata (Oleaceae).</title>
        <authorList>
            <person name="Jang H."/>
        </authorList>
    </citation>
    <scope>NUCLEOTIDE SEQUENCE [LARGE SCALE GENOMIC DNA]</scope>
</reference>
<evidence type="ECO:0000259" key="2">
    <source>
        <dbReference type="SMART" id="SM00743"/>
    </source>
</evidence>
<proteinExistence type="predicted"/>
<feature type="domain" description="Agenet" evidence="2">
    <location>
        <begin position="7"/>
        <end position="65"/>
    </location>
</feature>
<dbReference type="PANTHER" id="PTHR36805:SF7">
    <property type="entry name" value="AGENET DOMAIN-CONTAINING PROTEIN"/>
    <property type="match status" value="1"/>
</dbReference>
<dbReference type="PANTHER" id="PTHR36805">
    <property type="entry name" value="AGENET DOMAIN-CONTAINING PROTEIN"/>
    <property type="match status" value="1"/>
</dbReference>
<dbReference type="InterPro" id="IPR008395">
    <property type="entry name" value="Agenet-like_dom"/>
</dbReference>
<name>A0ABD1PIE5_9LAMI</name>
<protein>
    <recommendedName>
        <fullName evidence="2">Agenet domain-containing protein</fullName>
    </recommendedName>
</protein>
<sequence length="412" mass="46410">MGKKMSLPFTVGEEAEARTFEKGYRGAWFRCKIREIRRRKRDVEYLLEYFDFPEEKLGPMKPYQVPVPYGGMPKNKQRMLMVRPPYPPIYRESQMPHASDISEVAVIVNDAWKVGDLVDWLTDDCYWSGRIKQLLGDDKAMINFPKPPLGEGTSDEEALLKDLRPSLDWSPEYGWIVPTPGGETGCPCARLIKPGDQGQETGANNMEAGSSPNMSPSSLTSVKSSVASDELKGNETRELHELSLRITVSKEVMDTQETSIVLDGGDCSTRKMCLSDTDSSSHIRETLTEPTSAVAEGDLHYSSCPLKKYRASRGMTSNSMRPHTLEAAILDLEELVNKVKWLKSVLEHGNPLSDAARPQWKDPELGDKCHSICQNSRITAGWSNDMFQHGILETLLIDWETLLTCYLDWWLV</sequence>
<dbReference type="EMBL" id="JBFOLJ010000019">
    <property type="protein sequence ID" value="KAL2463681.1"/>
    <property type="molecule type" value="Genomic_DNA"/>
</dbReference>
<keyword evidence="4" id="KW-1185">Reference proteome</keyword>
<dbReference type="InterPro" id="IPR014002">
    <property type="entry name" value="Agenet_dom_plant"/>
</dbReference>
<evidence type="ECO:0000313" key="4">
    <source>
        <dbReference type="Proteomes" id="UP001604277"/>
    </source>
</evidence>
<dbReference type="SMART" id="SM00743">
    <property type="entry name" value="Agenet"/>
    <property type="match status" value="2"/>
</dbReference>
<feature type="domain" description="Agenet" evidence="2">
    <location>
        <begin position="110"/>
        <end position="171"/>
    </location>
</feature>
<dbReference type="Proteomes" id="UP001604277">
    <property type="component" value="Unassembled WGS sequence"/>
</dbReference>
<accession>A0ABD1PIE5</accession>
<evidence type="ECO:0000256" key="1">
    <source>
        <dbReference type="SAM" id="MobiDB-lite"/>
    </source>
</evidence>
<comment type="caution">
    <text evidence="3">The sequence shown here is derived from an EMBL/GenBank/DDBJ whole genome shotgun (WGS) entry which is preliminary data.</text>
</comment>
<feature type="compositionally biased region" description="Polar residues" evidence="1">
    <location>
        <begin position="198"/>
        <end position="208"/>
    </location>
</feature>
<feature type="compositionally biased region" description="Low complexity" evidence="1">
    <location>
        <begin position="210"/>
        <end position="220"/>
    </location>
</feature>
<feature type="region of interest" description="Disordered" evidence="1">
    <location>
        <begin position="194"/>
        <end position="220"/>
    </location>
</feature>
<organism evidence="3 4">
    <name type="scientific">Forsythia ovata</name>
    <dbReference type="NCBI Taxonomy" id="205694"/>
    <lineage>
        <taxon>Eukaryota</taxon>
        <taxon>Viridiplantae</taxon>
        <taxon>Streptophyta</taxon>
        <taxon>Embryophyta</taxon>
        <taxon>Tracheophyta</taxon>
        <taxon>Spermatophyta</taxon>
        <taxon>Magnoliopsida</taxon>
        <taxon>eudicotyledons</taxon>
        <taxon>Gunneridae</taxon>
        <taxon>Pentapetalae</taxon>
        <taxon>asterids</taxon>
        <taxon>lamiids</taxon>
        <taxon>Lamiales</taxon>
        <taxon>Oleaceae</taxon>
        <taxon>Forsythieae</taxon>
        <taxon>Forsythia</taxon>
    </lineage>
</organism>
<evidence type="ECO:0000313" key="3">
    <source>
        <dbReference type="EMBL" id="KAL2463681.1"/>
    </source>
</evidence>